<evidence type="ECO:0000259" key="1">
    <source>
        <dbReference type="Pfam" id="PF22893"/>
    </source>
</evidence>
<reference evidence="2 3" key="1">
    <citation type="journal article" date="2020" name="ISME J.">
        <title>Uncovering the hidden diversity of litter-decomposition mechanisms in mushroom-forming fungi.</title>
        <authorList>
            <person name="Floudas D."/>
            <person name="Bentzer J."/>
            <person name="Ahren D."/>
            <person name="Johansson T."/>
            <person name="Persson P."/>
            <person name="Tunlid A."/>
        </authorList>
    </citation>
    <scope>NUCLEOTIDE SEQUENCE [LARGE SCALE GENOMIC DNA]</scope>
    <source>
        <strain evidence="2 3">CBS 175.51</strain>
    </source>
</reference>
<dbReference type="Pfam" id="PF22893">
    <property type="entry name" value="ULD_2"/>
    <property type="match status" value="1"/>
</dbReference>
<dbReference type="Proteomes" id="UP000541558">
    <property type="component" value="Unassembled WGS sequence"/>
</dbReference>
<evidence type="ECO:0000313" key="3">
    <source>
        <dbReference type="Proteomes" id="UP000541558"/>
    </source>
</evidence>
<protein>
    <recommendedName>
        <fullName evidence="1">Ubiquitin-like domain-containing protein</fullName>
    </recommendedName>
</protein>
<dbReference type="InterPro" id="IPR054464">
    <property type="entry name" value="ULD_fung"/>
</dbReference>
<organism evidence="2 3">
    <name type="scientific">Ephemerocybe angulata</name>
    <dbReference type="NCBI Taxonomy" id="980116"/>
    <lineage>
        <taxon>Eukaryota</taxon>
        <taxon>Fungi</taxon>
        <taxon>Dikarya</taxon>
        <taxon>Basidiomycota</taxon>
        <taxon>Agaricomycotina</taxon>
        <taxon>Agaricomycetes</taxon>
        <taxon>Agaricomycetidae</taxon>
        <taxon>Agaricales</taxon>
        <taxon>Agaricineae</taxon>
        <taxon>Psathyrellaceae</taxon>
        <taxon>Ephemerocybe</taxon>
    </lineage>
</organism>
<proteinExistence type="predicted"/>
<dbReference type="EMBL" id="JAACJK010000227">
    <property type="protein sequence ID" value="KAF5311314.1"/>
    <property type="molecule type" value="Genomic_DNA"/>
</dbReference>
<sequence>MPSSTILAILVASFRWNRSKRRAKPPSTPQIEPTDSPLEPVASLIVPPQFPCEPIPDAARTTEPLSDTAHTVEPPSQQAPQILCGSSHNSFGSLAITTVQGNMIMQNNDYVNEIRRAIAVEMRRNIPAMMRHSNENALVLTDALGETLTLPWSIVPTYEELRRLLVNHFRGRLGEQRVAEGRYCIGRVDESEDGLVVNAEHWENLRNERGELVMSMVIEQKYDRDLKRMCPKCGKTELGTYVDQGWHVCRRCNTRFILPGRITHKRARVAQVDDPVEVSQFRHVQKQYLVEVRPSKSNFVSDINNGELIADILDFIDCCEFFFVAATLKELLTSPPLWIRRIW</sequence>
<accession>A0A8H5AUP5</accession>
<evidence type="ECO:0000313" key="2">
    <source>
        <dbReference type="EMBL" id="KAF5311314.1"/>
    </source>
</evidence>
<gene>
    <name evidence="2" type="ORF">D9611_012584</name>
</gene>
<name>A0A8H5AUP5_9AGAR</name>
<keyword evidence="3" id="KW-1185">Reference proteome</keyword>
<feature type="domain" description="Ubiquitin-like" evidence="1">
    <location>
        <begin position="135"/>
        <end position="219"/>
    </location>
</feature>
<comment type="caution">
    <text evidence="2">The sequence shown here is derived from an EMBL/GenBank/DDBJ whole genome shotgun (WGS) entry which is preliminary data.</text>
</comment>
<dbReference type="AlphaFoldDB" id="A0A8H5AUP5"/>
<dbReference type="OrthoDB" id="3271094at2759"/>